<evidence type="ECO:0000256" key="5">
    <source>
        <dbReference type="SAM" id="MobiDB-lite"/>
    </source>
</evidence>
<evidence type="ECO:0000256" key="4">
    <source>
        <dbReference type="SAM" id="Coils"/>
    </source>
</evidence>
<name>A0ABP4VW57_9ACTN</name>
<evidence type="ECO:0000256" key="3">
    <source>
        <dbReference type="ARBA" id="ARBA00013368"/>
    </source>
</evidence>
<gene>
    <name evidence="6" type="ORF">GCM10009710_14400</name>
</gene>
<dbReference type="PANTHER" id="PTHR32114:SF2">
    <property type="entry name" value="ABC TRANSPORTER ABCH.3"/>
    <property type="match status" value="1"/>
</dbReference>
<comment type="subunit">
    <text evidence="2">Heterodimer of SbcC and SbcD.</text>
</comment>
<evidence type="ECO:0000313" key="7">
    <source>
        <dbReference type="Proteomes" id="UP001501057"/>
    </source>
</evidence>
<evidence type="ECO:0000256" key="1">
    <source>
        <dbReference type="ARBA" id="ARBA00006930"/>
    </source>
</evidence>
<accession>A0ABP4VW57</accession>
<feature type="region of interest" description="Disordered" evidence="5">
    <location>
        <begin position="76"/>
        <end position="98"/>
    </location>
</feature>
<evidence type="ECO:0000313" key="6">
    <source>
        <dbReference type="EMBL" id="GAA1734954.1"/>
    </source>
</evidence>
<dbReference type="Proteomes" id="UP001501057">
    <property type="component" value="Unassembled WGS sequence"/>
</dbReference>
<organism evidence="6 7">
    <name type="scientific">Aeromicrobium alkaliterrae</name>
    <dbReference type="NCBI Taxonomy" id="302168"/>
    <lineage>
        <taxon>Bacteria</taxon>
        <taxon>Bacillati</taxon>
        <taxon>Actinomycetota</taxon>
        <taxon>Actinomycetes</taxon>
        <taxon>Propionibacteriales</taxon>
        <taxon>Nocardioidaceae</taxon>
        <taxon>Aeromicrobium</taxon>
    </lineage>
</organism>
<proteinExistence type="inferred from homology"/>
<dbReference type="InterPro" id="IPR027417">
    <property type="entry name" value="P-loop_NTPase"/>
</dbReference>
<keyword evidence="7" id="KW-1185">Reference proteome</keyword>
<dbReference type="PANTHER" id="PTHR32114">
    <property type="entry name" value="ABC TRANSPORTER ABCH.3"/>
    <property type="match status" value="1"/>
</dbReference>
<dbReference type="EMBL" id="BAAAME010000002">
    <property type="protein sequence ID" value="GAA1734954.1"/>
    <property type="molecule type" value="Genomic_DNA"/>
</dbReference>
<dbReference type="Pfam" id="PF13558">
    <property type="entry name" value="SbcC_Walker_B"/>
    <property type="match status" value="1"/>
</dbReference>
<comment type="similarity">
    <text evidence="1">Belongs to the SMC family. SbcC subfamily.</text>
</comment>
<feature type="coiled-coil region" evidence="4">
    <location>
        <begin position="114"/>
        <end position="165"/>
    </location>
</feature>
<comment type="caution">
    <text evidence="6">The sequence shown here is derived from an EMBL/GenBank/DDBJ whole genome shotgun (WGS) entry which is preliminary data.</text>
</comment>
<sequence length="528" mass="55042">MAEQLRQAEHEHVTLSEAALEANRAVVALRRRQLEGWSAEVAAQLEPGAACPVCGSTEHPAPAEARDDHVGEADLESAHHAHERSRDAESGAGRKVEALRASRDAARAAADGSVDGLTVEVASAEAELAEAAQALTARQALTAEASTLREQLAALEASLGTADERRHEATAVASAHETSLTSATTLVTRARGDAESVQERQAHLRTQLATARRLITATEAVQHRTEVAHAAAEALEVALGEHGFASAAEASAAVVAPAEVARLEALVGAHEQALAVVTATLAEPELADLPDVPVDPTPLHEARALASTVAAESADVRATAAKSLSSCEALVADISAALRASAEQLARYDTVRELDLALRGYGANQLRMPLETFALVAELEDILGAANVRLATMTHGRYQLLHSDDAGSRGTSGLELTVLDAHTGDSRSPSSLSGGEKFQASLALALGLAEVVTSRAGGLRLDTLFIDEGFGSLDAETLETTMETLDSLREGGRTIGLISHVEAMRESIPAQVQIDVTDGGWSTIRSTG</sequence>
<reference evidence="7" key="1">
    <citation type="journal article" date="2019" name="Int. J. Syst. Evol. Microbiol.">
        <title>The Global Catalogue of Microorganisms (GCM) 10K type strain sequencing project: providing services to taxonomists for standard genome sequencing and annotation.</title>
        <authorList>
            <consortium name="The Broad Institute Genomics Platform"/>
            <consortium name="The Broad Institute Genome Sequencing Center for Infectious Disease"/>
            <person name="Wu L."/>
            <person name="Ma J."/>
        </authorList>
    </citation>
    <scope>NUCLEOTIDE SEQUENCE [LARGE SCALE GENOMIC DNA]</scope>
    <source>
        <strain evidence="7">JCM 13518</strain>
    </source>
</reference>
<dbReference type="Gene3D" id="3.40.50.300">
    <property type="entry name" value="P-loop containing nucleotide triphosphate hydrolases"/>
    <property type="match status" value="1"/>
</dbReference>
<protein>
    <recommendedName>
        <fullName evidence="3">Nuclease SbcCD subunit C</fullName>
    </recommendedName>
</protein>
<evidence type="ECO:0000256" key="2">
    <source>
        <dbReference type="ARBA" id="ARBA00011322"/>
    </source>
</evidence>
<dbReference type="SUPFAM" id="SSF52540">
    <property type="entry name" value="P-loop containing nucleoside triphosphate hydrolases"/>
    <property type="match status" value="1"/>
</dbReference>
<keyword evidence="4" id="KW-0175">Coiled coil</keyword>